<dbReference type="InterPro" id="IPR005119">
    <property type="entry name" value="LysR_subst-bd"/>
</dbReference>
<dbReference type="OrthoDB" id="9813056at2"/>
<dbReference type="InterPro" id="IPR036390">
    <property type="entry name" value="WH_DNA-bd_sf"/>
</dbReference>
<keyword evidence="4" id="KW-0804">Transcription</keyword>
<dbReference type="AlphaFoldDB" id="A0A238LC04"/>
<protein>
    <submittedName>
        <fullName evidence="6">HTH-type transcriptional activator AmpR</fullName>
    </submittedName>
</protein>
<dbReference type="PANTHER" id="PTHR30537">
    <property type="entry name" value="HTH-TYPE TRANSCRIPTIONAL REGULATOR"/>
    <property type="match status" value="1"/>
</dbReference>
<comment type="similarity">
    <text evidence="1">Belongs to the LysR transcriptional regulatory family.</text>
</comment>
<dbReference type="Gene3D" id="3.40.190.10">
    <property type="entry name" value="Periplasmic binding protein-like II"/>
    <property type="match status" value="2"/>
</dbReference>
<organism evidence="6 7">
    <name type="scientific">Flavimaricola marinus</name>
    <dbReference type="NCBI Taxonomy" id="1819565"/>
    <lineage>
        <taxon>Bacteria</taxon>
        <taxon>Pseudomonadati</taxon>
        <taxon>Pseudomonadota</taxon>
        <taxon>Alphaproteobacteria</taxon>
        <taxon>Rhodobacterales</taxon>
        <taxon>Paracoccaceae</taxon>
        <taxon>Flavimaricola</taxon>
    </lineage>
</organism>
<dbReference type="EMBL" id="FXZK01000001">
    <property type="protein sequence ID" value="SMY07219.1"/>
    <property type="molecule type" value="Genomic_DNA"/>
</dbReference>
<feature type="domain" description="HTH lysR-type" evidence="5">
    <location>
        <begin position="7"/>
        <end position="64"/>
    </location>
</feature>
<sequence>MDWRALPSLSSLRAFEAASRLRSFSAAGRELNVTHAAIAQQVRALEAELGLSLAFREGRGLGLTAEGQALSNGLRDGFGTIQTTISDLTEAQAGRPIRLSMTPSFANRWLMPRLGEFWKQHPDIPLSLHPERNIVDLRRDGRDIAIRCGRGDWPGVDAQMLMPTGYSVMATPSLMKGRKSLSVQEMSVMPWLAEDDWPEQFAWLRNAGLDPDTLPISRVETEELARAGARAGYGLHIEIAALCKEELEDGRLVEAFTSNEPGFGYYIVTRPGVHKPALRSLVRWLKSVVDRI</sequence>
<keyword evidence="7" id="KW-1185">Reference proteome</keyword>
<dbReference type="InterPro" id="IPR036388">
    <property type="entry name" value="WH-like_DNA-bd_sf"/>
</dbReference>
<dbReference type="PANTHER" id="PTHR30537:SF74">
    <property type="entry name" value="HTH-TYPE TRANSCRIPTIONAL REGULATOR TRPI"/>
    <property type="match status" value="1"/>
</dbReference>
<dbReference type="GO" id="GO:0043565">
    <property type="term" value="F:sequence-specific DNA binding"/>
    <property type="evidence" value="ECO:0007669"/>
    <property type="project" value="TreeGrafter"/>
</dbReference>
<evidence type="ECO:0000256" key="4">
    <source>
        <dbReference type="ARBA" id="ARBA00023163"/>
    </source>
</evidence>
<reference evidence="6 7" key="1">
    <citation type="submission" date="2017-05" db="EMBL/GenBank/DDBJ databases">
        <authorList>
            <person name="Song R."/>
            <person name="Chenine A.L."/>
            <person name="Ruprecht R.M."/>
        </authorList>
    </citation>
    <scope>NUCLEOTIDE SEQUENCE [LARGE SCALE GENOMIC DNA]</scope>
    <source>
        <strain evidence="6 7">CECT 8899</strain>
    </source>
</reference>
<evidence type="ECO:0000256" key="2">
    <source>
        <dbReference type="ARBA" id="ARBA00023015"/>
    </source>
</evidence>
<dbReference type="InterPro" id="IPR000847">
    <property type="entry name" value="LysR_HTH_N"/>
</dbReference>
<evidence type="ECO:0000259" key="5">
    <source>
        <dbReference type="PROSITE" id="PS50931"/>
    </source>
</evidence>
<evidence type="ECO:0000313" key="7">
    <source>
        <dbReference type="Proteomes" id="UP000201613"/>
    </source>
</evidence>
<name>A0A238LC04_9RHOB</name>
<dbReference type="PROSITE" id="PS50931">
    <property type="entry name" value="HTH_LYSR"/>
    <property type="match status" value="1"/>
</dbReference>
<dbReference type="GO" id="GO:0003700">
    <property type="term" value="F:DNA-binding transcription factor activity"/>
    <property type="evidence" value="ECO:0007669"/>
    <property type="project" value="InterPro"/>
</dbReference>
<dbReference type="RefSeq" id="WP_093991287.1">
    <property type="nucleotide sequence ID" value="NZ_FXZK01000001.1"/>
</dbReference>
<evidence type="ECO:0000256" key="3">
    <source>
        <dbReference type="ARBA" id="ARBA00023125"/>
    </source>
</evidence>
<dbReference type="InterPro" id="IPR058163">
    <property type="entry name" value="LysR-type_TF_proteobact-type"/>
</dbReference>
<dbReference type="SUPFAM" id="SSF46785">
    <property type="entry name" value="Winged helix' DNA-binding domain"/>
    <property type="match status" value="1"/>
</dbReference>
<dbReference type="Gene3D" id="1.10.10.10">
    <property type="entry name" value="Winged helix-like DNA-binding domain superfamily/Winged helix DNA-binding domain"/>
    <property type="match status" value="1"/>
</dbReference>
<dbReference type="Pfam" id="PF00126">
    <property type="entry name" value="HTH_1"/>
    <property type="match status" value="1"/>
</dbReference>
<accession>A0A238LC04</accession>
<dbReference type="Pfam" id="PF03466">
    <property type="entry name" value="LysR_substrate"/>
    <property type="match status" value="1"/>
</dbReference>
<dbReference type="GO" id="GO:0006351">
    <property type="term" value="P:DNA-templated transcription"/>
    <property type="evidence" value="ECO:0007669"/>
    <property type="project" value="TreeGrafter"/>
</dbReference>
<evidence type="ECO:0000256" key="1">
    <source>
        <dbReference type="ARBA" id="ARBA00009437"/>
    </source>
</evidence>
<dbReference type="SUPFAM" id="SSF53850">
    <property type="entry name" value="Periplasmic binding protein-like II"/>
    <property type="match status" value="1"/>
</dbReference>
<proteinExistence type="inferred from homology"/>
<keyword evidence="3" id="KW-0238">DNA-binding</keyword>
<keyword evidence="2" id="KW-0805">Transcription regulation</keyword>
<gene>
    <name evidence="6" type="primary">ampR</name>
    <name evidence="6" type="ORF">LOM8899_01351</name>
</gene>
<evidence type="ECO:0000313" key="6">
    <source>
        <dbReference type="EMBL" id="SMY07219.1"/>
    </source>
</evidence>
<dbReference type="Proteomes" id="UP000201613">
    <property type="component" value="Unassembled WGS sequence"/>
</dbReference>